<dbReference type="Proteomes" id="UP001589733">
    <property type="component" value="Unassembled WGS sequence"/>
</dbReference>
<keyword evidence="1" id="KW-1133">Transmembrane helix</keyword>
<reference evidence="2 3" key="1">
    <citation type="submission" date="2024-09" db="EMBL/GenBank/DDBJ databases">
        <authorList>
            <person name="Sun Q."/>
            <person name="Mori K."/>
        </authorList>
    </citation>
    <scope>NUCLEOTIDE SEQUENCE [LARGE SCALE GENOMIC DNA]</scope>
    <source>
        <strain evidence="2 3">JCM 13503</strain>
    </source>
</reference>
<keyword evidence="1" id="KW-0812">Transmembrane</keyword>
<evidence type="ECO:0000256" key="1">
    <source>
        <dbReference type="SAM" id="Phobius"/>
    </source>
</evidence>
<feature type="transmembrane region" description="Helical" evidence="1">
    <location>
        <begin position="28"/>
        <end position="45"/>
    </location>
</feature>
<gene>
    <name evidence="2" type="ORF">ACFFLM_05830</name>
</gene>
<comment type="caution">
    <text evidence="2">The sequence shown here is derived from an EMBL/GenBank/DDBJ whole genome shotgun (WGS) entry which is preliminary data.</text>
</comment>
<keyword evidence="3" id="KW-1185">Reference proteome</keyword>
<accession>A0ABV6AVF7</accession>
<evidence type="ECO:0000313" key="3">
    <source>
        <dbReference type="Proteomes" id="UP001589733"/>
    </source>
</evidence>
<dbReference type="EMBL" id="JBHLYR010000016">
    <property type="protein sequence ID" value="MFB9991487.1"/>
    <property type="molecule type" value="Genomic_DNA"/>
</dbReference>
<evidence type="ECO:0000313" key="2">
    <source>
        <dbReference type="EMBL" id="MFB9991487.1"/>
    </source>
</evidence>
<organism evidence="2 3">
    <name type="scientific">Deinococcus oregonensis</name>
    <dbReference type="NCBI Taxonomy" id="1805970"/>
    <lineage>
        <taxon>Bacteria</taxon>
        <taxon>Thermotogati</taxon>
        <taxon>Deinococcota</taxon>
        <taxon>Deinococci</taxon>
        <taxon>Deinococcales</taxon>
        <taxon>Deinococcaceae</taxon>
        <taxon>Deinococcus</taxon>
    </lineage>
</organism>
<protein>
    <submittedName>
        <fullName evidence="2">Uncharacterized protein</fullName>
    </submittedName>
</protein>
<dbReference type="RefSeq" id="WP_380006587.1">
    <property type="nucleotide sequence ID" value="NZ_JBHLYR010000016.1"/>
</dbReference>
<keyword evidence="1" id="KW-0472">Membrane</keyword>
<name>A0ABV6AVF7_9DEIO</name>
<sequence>MARPVNLAQALASFGMGPLLAVTGGYDGSLALLVGLGGLPVWSLLTN</sequence>
<proteinExistence type="predicted"/>